<evidence type="ECO:0000313" key="3">
    <source>
        <dbReference type="EMBL" id="QCN83720.1"/>
    </source>
</evidence>
<accession>A0A3S9ZP30</accession>
<keyword evidence="5" id="KW-1185">Reference proteome</keyword>
<organism evidence="2 4">
    <name type="scientific">Streptomyces griseoviridis</name>
    <dbReference type="NCBI Taxonomy" id="45398"/>
    <lineage>
        <taxon>Bacteria</taxon>
        <taxon>Bacillati</taxon>
        <taxon>Actinomycetota</taxon>
        <taxon>Actinomycetes</taxon>
        <taxon>Kitasatosporales</taxon>
        <taxon>Streptomycetaceae</taxon>
        <taxon>Streptomyces</taxon>
    </lineage>
</organism>
<dbReference type="KEGG" id="sgd:ELQ87_38210"/>
<proteinExistence type="predicted"/>
<dbReference type="Proteomes" id="UP000271291">
    <property type="component" value="Chromosome"/>
</dbReference>
<feature type="region of interest" description="Disordered" evidence="1">
    <location>
        <begin position="1"/>
        <end position="39"/>
    </location>
</feature>
<evidence type="ECO:0000313" key="4">
    <source>
        <dbReference type="Proteomes" id="UP000271291"/>
    </source>
</evidence>
<name>A0A3S9ZP30_STRGD</name>
<dbReference type="OrthoDB" id="4059031at2"/>
<dbReference type="EMBL" id="CP034687">
    <property type="protein sequence ID" value="AZS89439.1"/>
    <property type="molecule type" value="Genomic_DNA"/>
</dbReference>
<evidence type="ECO:0000256" key="1">
    <source>
        <dbReference type="SAM" id="MobiDB-lite"/>
    </source>
</evidence>
<reference evidence="3 5" key="1">
    <citation type="submission" date="2018-04" db="EMBL/GenBank/DDBJ databases">
        <title>Complete genome sequences of Streptomyces griseoviridis K61 and characterization of antagonistic properties of biological control agents.</title>
        <authorList>
            <person name="Mariita R.M."/>
            <person name="Sello J.K."/>
        </authorList>
    </citation>
    <scope>NUCLEOTIDE SEQUENCE [LARGE SCALE GENOMIC DNA]</scope>
    <source>
        <strain evidence="3 5">K61</strain>
    </source>
</reference>
<evidence type="ECO:0000313" key="2">
    <source>
        <dbReference type="EMBL" id="AZS89439.1"/>
    </source>
</evidence>
<dbReference type="RefSeq" id="WP_127182209.1">
    <property type="nucleotide sequence ID" value="NZ_CP029078.1"/>
</dbReference>
<evidence type="ECO:0000313" key="5">
    <source>
        <dbReference type="Proteomes" id="UP000501753"/>
    </source>
</evidence>
<gene>
    <name evidence="3" type="ORF">DDJ31_01025</name>
    <name evidence="2" type="ORF">ELQ87_38210</name>
</gene>
<dbReference type="AlphaFoldDB" id="A0A3S9ZP30"/>
<dbReference type="Proteomes" id="UP000501753">
    <property type="component" value="Chromosome"/>
</dbReference>
<sequence length="317" mass="34493">MTDWPALRDLLTRGPGSGVTGVHTSVQPRRDDGRGWPPASPVRVVTRFVHRPPHDWFLDHGNGDISLEVRETAAGHEADEAQHGGQGLEFGPRFPWDLAPSPARLVTPTPSAALAEATGLDAPAEVRHGGRDGWAVTLGVPSLTHPLRLVVDARAGIVLVAEVTGLGYREELTEVEFPGAVPDSRFRWSDDLAVEDAARHRRRDLTAAHYRSEPLPLPGFWPGGRDHFTPDVFDGDLGTGLLAIDLYTDGAPAGTPSMAVLIRQPPHTPPYEPGWVADPETFVHRWRDGTWQWTLALWGRPLTPEELARVTGSIAAS</sequence>
<protein>
    <submittedName>
        <fullName evidence="2">Uncharacterized protein</fullName>
    </submittedName>
</protein>
<dbReference type="EMBL" id="CP029078">
    <property type="protein sequence ID" value="QCN83720.1"/>
    <property type="molecule type" value="Genomic_DNA"/>
</dbReference>
<reference evidence="2 4" key="2">
    <citation type="submission" date="2018-12" db="EMBL/GenBank/DDBJ databases">
        <title>Streptomyces griseoviridis F1-27 complete genome.</title>
        <authorList>
            <person name="Mariita R.M."/>
            <person name="Sello J.K."/>
        </authorList>
    </citation>
    <scope>NUCLEOTIDE SEQUENCE [LARGE SCALE GENOMIC DNA]</scope>
    <source>
        <strain evidence="2 4">F1-27</strain>
    </source>
</reference>